<gene>
    <name evidence="3" type="ORF">ENS59_10160</name>
</gene>
<dbReference type="Pfam" id="PF12801">
    <property type="entry name" value="Fer4_5"/>
    <property type="match status" value="2"/>
</dbReference>
<keyword evidence="1" id="KW-0812">Transmembrane</keyword>
<evidence type="ECO:0000259" key="2">
    <source>
        <dbReference type="Pfam" id="PF12801"/>
    </source>
</evidence>
<dbReference type="InterPro" id="IPR017896">
    <property type="entry name" value="4Fe4S_Fe-S-bd"/>
</dbReference>
<feature type="transmembrane region" description="Helical" evidence="1">
    <location>
        <begin position="6"/>
        <end position="39"/>
    </location>
</feature>
<feature type="transmembrane region" description="Helical" evidence="1">
    <location>
        <begin position="109"/>
        <end position="128"/>
    </location>
</feature>
<proteinExistence type="predicted"/>
<dbReference type="AlphaFoldDB" id="A0A7C3EAJ3"/>
<name>A0A7C3EAJ3_9SPIR</name>
<sequence length="165" mass="18158">MKPKKLLSVIFVLAVAVGGYFYPPVGLLVIGLIILAVVLNFRSTRYFCGHICPNGTSLQAVLPKVSRKHRLPKTLYAPELRRALCAFMLFCMVNLLVRFGHSWAQVGRIFWAIYVISLGISYTMGIFFKPRSWCAICPVGTLQDTLGSTDTAKDKASKGGAKAES</sequence>
<dbReference type="EMBL" id="DSVL01000311">
    <property type="protein sequence ID" value="HFH29856.1"/>
    <property type="molecule type" value="Genomic_DNA"/>
</dbReference>
<feature type="domain" description="4Fe-4S ferredoxin-type" evidence="2">
    <location>
        <begin position="28"/>
        <end position="71"/>
    </location>
</feature>
<comment type="caution">
    <text evidence="3">The sequence shown here is derived from an EMBL/GenBank/DDBJ whole genome shotgun (WGS) entry which is preliminary data.</text>
</comment>
<protein>
    <submittedName>
        <fullName evidence="3">4Fe-4S binding protein</fullName>
    </submittedName>
</protein>
<feature type="transmembrane region" description="Helical" evidence="1">
    <location>
        <begin position="80"/>
        <end position="97"/>
    </location>
</feature>
<evidence type="ECO:0000313" key="3">
    <source>
        <dbReference type="EMBL" id="HFH29856.1"/>
    </source>
</evidence>
<keyword evidence="1" id="KW-0472">Membrane</keyword>
<accession>A0A7C3EAJ3</accession>
<reference evidence="3" key="1">
    <citation type="journal article" date="2020" name="mSystems">
        <title>Genome- and Community-Level Interaction Insights into Carbon Utilization and Element Cycling Functions of Hydrothermarchaeota in Hydrothermal Sediment.</title>
        <authorList>
            <person name="Zhou Z."/>
            <person name="Liu Y."/>
            <person name="Xu W."/>
            <person name="Pan J."/>
            <person name="Luo Z.H."/>
            <person name="Li M."/>
        </authorList>
    </citation>
    <scope>NUCLEOTIDE SEQUENCE [LARGE SCALE GENOMIC DNA]</scope>
    <source>
        <strain evidence="3">SpSt-503</strain>
    </source>
</reference>
<evidence type="ECO:0000256" key="1">
    <source>
        <dbReference type="SAM" id="Phobius"/>
    </source>
</evidence>
<organism evidence="3">
    <name type="scientific">Gracilinema caldarium</name>
    <dbReference type="NCBI Taxonomy" id="215591"/>
    <lineage>
        <taxon>Bacteria</taxon>
        <taxon>Pseudomonadati</taxon>
        <taxon>Spirochaetota</taxon>
        <taxon>Spirochaetia</taxon>
        <taxon>Spirochaetales</taxon>
        <taxon>Breznakiellaceae</taxon>
        <taxon>Gracilinema</taxon>
    </lineage>
</organism>
<keyword evidence="1" id="KW-1133">Transmembrane helix</keyword>
<feature type="domain" description="4Fe-4S ferredoxin-type" evidence="2">
    <location>
        <begin position="120"/>
        <end position="147"/>
    </location>
</feature>